<feature type="domain" description="ELYS-like" evidence="4">
    <location>
        <begin position="45"/>
        <end position="256"/>
    </location>
</feature>
<accession>A0AAD7TKA3</accession>
<feature type="region of interest" description="Disordered" evidence="3">
    <location>
        <begin position="563"/>
        <end position="840"/>
    </location>
</feature>
<feature type="compositionally biased region" description="Acidic residues" evidence="3">
    <location>
        <begin position="728"/>
        <end position="747"/>
    </location>
</feature>
<evidence type="ECO:0000256" key="2">
    <source>
        <dbReference type="ARBA" id="ARBA00023242"/>
    </source>
</evidence>
<gene>
    <name evidence="5" type="ORF">ONZ51_g10881</name>
</gene>
<feature type="compositionally biased region" description="Low complexity" evidence="3">
    <location>
        <begin position="785"/>
        <end position="803"/>
    </location>
</feature>
<feature type="compositionally biased region" description="Low complexity" evidence="3">
    <location>
        <begin position="670"/>
        <end position="685"/>
    </location>
</feature>
<dbReference type="GO" id="GO:0005634">
    <property type="term" value="C:nucleus"/>
    <property type="evidence" value="ECO:0007669"/>
    <property type="project" value="UniProtKB-SubCell"/>
</dbReference>
<comment type="subcellular location">
    <subcellularLocation>
        <location evidence="1">Nucleus</location>
    </subcellularLocation>
</comment>
<comment type="caution">
    <text evidence="5">The sequence shown here is derived from an EMBL/GenBank/DDBJ whole genome shotgun (WGS) entry which is preliminary data.</text>
</comment>
<proteinExistence type="predicted"/>
<evidence type="ECO:0000256" key="3">
    <source>
        <dbReference type="SAM" id="MobiDB-lite"/>
    </source>
</evidence>
<dbReference type="EMBL" id="JAPEVG010000463">
    <property type="protein sequence ID" value="KAJ8462478.1"/>
    <property type="molecule type" value="Genomic_DNA"/>
</dbReference>
<feature type="compositionally biased region" description="Low complexity" evidence="3">
    <location>
        <begin position="811"/>
        <end position="821"/>
    </location>
</feature>
<dbReference type="Proteomes" id="UP001215151">
    <property type="component" value="Unassembled WGS sequence"/>
</dbReference>
<feature type="region of interest" description="Disordered" evidence="3">
    <location>
        <begin position="368"/>
        <end position="432"/>
    </location>
</feature>
<feature type="compositionally biased region" description="Basic and acidic residues" evidence="3">
    <location>
        <begin position="575"/>
        <end position="584"/>
    </location>
</feature>
<evidence type="ECO:0000259" key="4">
    <source>
        <dbReference type="Pfam" id="PF13934"/>
    </source>
</evidence>
<evidence type="ECO:0000256" key="1">
    <source>
        <dbReference type="ARBA" id="ARBA00004123"/>
    </source>
</evidence>
<dbReference type="AlphaFoldDB" id="A0AAD7TKA3"/>
<keyword evidence="6" id="KW-1185">Reference proteome</keyword>
<reference evidence="5" key="1">
    <citation type="submission" date="2022-11" db="EMBL/GenBank/DDBJ databases">
        <title>Genome Sequence of Cubamyces cubensis.</title>
        <authorList>
            <person name="Buettner E."/>
        </authorList>
    </citation>
    <scope>NUCLEOTIDE SEQUENCE</scope>
    <source>
        <strain evidence="5">MPL-01</strain>
    </source>
</reference>
<dbReference type="Pfam" id="PF13934">
    <property type="entry name" value="ELYS"/>
    <property type="match status" value="1"/>
</dbReference>
<keyword evidence="2" id="KW-0539">Nucleus</keyword>
<name>A0AAD7TKA3_9APHY</name>
<evidence type="ECO:0000313" key="5">
    <source>
        <dbReference type="EMBL" id="KAJ8462478.1"/>
    </source>
</evidence>
<organism evidence="5 6">
    <name type="scientific">Trametes cubensis</name>
    <dbReference type="NCBI Taxonomy" id="1111947"/>
    <lineage>
        <taxon>Eukaryota</taxon>
        <taxon>Fungi</taxon>
        <taxon>Dikarya</taxon>
        <taxon>Basidiomycota</taxon>
        <taxon>Agaricomycotina</taxon>
        <taxon>Agaricomycetes</taxon>
        <taxon>Polyporales</taxon>
        <taxon>Polyporaceae</taxon>
        <taxon>Trametes</taxon>
    </lineage>
</organism>
<evidence type="ECO:0000313" key="6">
    <source>
        <dbReference type="Proteomes" id="UP001215151"/>
    </source>
</evidence>
<sequence>MDVDMSITGEEDLMQYFDLNPEQFAWRAPRLHDIHVRRAHMSNMLFFDILISSGGIRHSDTLFPPSDPESLQKLLQAVRQSTYDILKQDSLIYYLLKWHQDGREDDFREKRHIPPQFAALSDAYWHLDSGINVARAVSLLSDARLNRDYPSKTLQALSLSEDASTLIRTYVRTANPLLTEPDDIDAYAIALAESSLMEAWTYQRSFSETDETRRRLIRKLLDWSLTPKPRLAPLKHLLAFPFSPYEQTLVHAYALDPPPHVPAASIPVIQDLVCVRLVQSGQHAAAIKLDRQFSSVPRGGDKGLKIAQERRQMMDELMASMPAAERYLLELELENFAQGRGLSLSDSISSAKPKGKAMDTSVSNMSWEHIAPSPANGATSISVGPPTLPIPQRSNAPRFGGAPPPISATGAPFSTTPRGPPAAPSVLSGLQMPKPPNGPLLFGAAPTQPSGSGGISAGGLFSKSAATAPGNALARGGSIFDLAGSANAAPNAFYQPPATAGQKRSMFGSLNVSTGSRPPAPTSAFAALATQTAAQAKPTGGAADTSIHGPHDADISMLSELSDADSAGGDASMARSEKADRTREEDESPSGFTQSVFGNIPSAHTRPIATSTGSRIARTETEARLPPGAFLPDDEHDQDVERDAVYGEEYQPEVESISATRTRGTRKSRASGSASGAASASASARTRARARRSPSPEQPSARTSTRSTRSKKAVKDQDLGRSIPGSLMDDDDDEDEDEQEQEEEQEDVVAPLPTPARRSSRKSRLSNGSSAPAVEAPRMTRRSSRLSAVSSSSPEPVSPQKVSTKARRGGRASMAGGATSSVAPAKSAGTMKSSTRKRRA</sequence>
<protein>
    <recommendedName>
        <fullName evidence="4">ELYS-like domain-containing protein</fullName>
    </recommendedName>
</protein>
<dbReference type="InterPro" id="IPR025151">
    <property type="entry name" value="ELYS_dom"/>
</dbReference>